<evidence type="ECO:0000256" key="1">
    <source>
        <dbReference type="SAM" id="MobiDB-lite"/>
    </source>
</evidence>
<dbReference type="RefSeq" id="WP_231447062.1">
    <property type="nucleotide sequence ID" value="NZ_JAJOMB010000016.1"/>
</dbReference>
<sequence length="115" mass="13096">MNFSDAGPAGRDVPEPATGDGLTVRSHELRHVFTRYPWMEEEWQQLPESSRQAYDGWVSDSRTKYQASHRANVVARRTYVGRPWTKSRFVRLRQGFADFFNQSPDTSGNSAMGGV</sequence>
<gene>
    <name evidence="2" type="ORF">LR394_26665</name>
</gene>
<keyword evidence="3" id="KW-1185">Reference proteome</keyword>
<dbReference type="Proteomes" id="UP001138997">
    <property type="component" value="Unassembled WGS sequence"/>
</dbReference>
<evidence type="ECO:0000313" key="3">
    <source>
        <dbReference type="Proteomes" id="UP001138997"/>
    </source>
</evidence>
<dbReference type="AlphaFoldDB" id="A0A9X1NJU2"/>
<organism evidence="2 3">
    <name type="scientific">Kineosporia babensis</name>
    <dbReference type="NCBI Taxonomy" id="499548"/>
    <lineage>
        <taxon>Bacteria</taxon>
        <taxon>Bacillati</taxon>
        <taxon>Actinomycetota</taxon>
        <taxon>Actinomycetes</taxon>
        <taxon>Kineosporiales</taxon>
        <taxon>Kineosporiaceae</taxon>
        <taxon>Kineosporia</taxon>
    </lineage>
</organism>
<proteinExistence type="predicted"/>
<name>A0A9X1NJU2_9ACTN</name>
<feature type="region of interest" description="Disordered" evidence="1">
    <location>
        <begin position="1"/>
        <end position="23"/>
    </location>
</feature>
<accession>A0A9X1NJU2</accession>
<comment type="caution">
    <text evidence="2">The sequence shown here is derived from an EMBL/GenBank/DDBJ whole genome shotgun (WGS) entry which is preliminary data.</text>
</comment>
<dbReference type="EMBL" id="JAJOMB010000016">
    <property type="protein sequence ID" value="MCD5314496.1"/>
    <property type="molecule type" value="Genomic_DNA"/>
</dbReference>
<reference evidence="2" key="1">
    <citation type="submission" date="2021-11" db="EMBL/GenBank/DDBJ databases">
        <title>Streptomyces corallinus and Kineosporia corallina sp. nov., two new coral-derived marine actinobacteria.</title>
        <authorList>
            <person name="Buangrab K."/>
            <person name="Sutthacheep M."/>
            <person name="Yeemin T."/>
            <person name="Harunari E."/>
            <person name="Igarashi Y."/>
            <person name="Sripreechasak P."/>
            <person name="Kanchanasin P."/>
            <person name="Tanasupawat S."/>
            <person name="Phongsopitanun W."/>
        </authorList>
    </citation>
    <scope>NUCLEOTIDE SEQUENCE</scope>
    <source>
        <strain evidence="2">JCM 31032</strain>
    </source>
</reference>
<evidence type="ECO:0000313" key="2">
    <source>
        <dbReference type="EMBL" id="MCD5314496.1"/>
    </source>
</evidence>
<protein>
    <submittedName>
        <fullName evidence="2">Uncharacterized protein</fullName>
    </submittedName>
</protein>